<reference evidence="1 2" key="1">
    <citation type="submission" date="2013-10" db="EMBL/GenBank/DDBJ databases">
        <authorList>
            <consortium name="International Citrus Genome Consortium"/>
            <person name="Jenkins J."/>
            <person name="Schmutz J."/>
            <person name="Prochnik S."/>
            <person name="Rokhsar D."/>
            <person name="Gmitter F."/>
            <person name="Ollitrault P."/>
            <person name="Machado M."/>
            <person name="Talon M."/>
            <person name="Wincker P."/>
            <person name="Jaillon O."/>
            <person name="Morgante M."/>
        </authorList>
    </citation>
    <scope>NUCLEOTIDE SEQUENCE</scope>
    <source>
        <strain evidence="2">cv. Clemenules</strain>
    </source>
</reference>
<gene>
    <name evidence="1" type="ORF">CICLE_v100069402mg</name>
</gene>
<dbReference type="InParanoid" id="V4S7S6"/>
<name>V4S7S6_CITCL</name>
<evidence type="ECO:0000313" key="2">
    <source>
        <dbReference type="Proteomes" id="UP000030687"/>
    </source>
</evidence>
<dbReference type="EMBL" id="KI537036">
    <property type="protein sequence ID" value="ESR34885.1"/>
    <property type="molecule type" value="Genomic_DNA"/>
</dbReference>
<accession>V4S7S6</accession>
<feature type="non-terminal residue" evidence="1">
    <location>
        <position position="12"/>
    </location>
</feature>
<evidence type="ECO:0000313" key="1">
    <source>
        <dbReference type="EMBL" id="ESR34885.1"/>
    </source>
</evidence>
<keyword evidence="2" id="KW-1185">Reference proteome</keyword>
<dbReference type="Proteomes" id="UP000030687">
    <property type="component" value="Unassembled WGS sequence"/>
</dbReference>
<dbReference type="KEGG" id="cic:CICLE_v100069402m"/>
<organism evidence="1 2">
    <name type="scientific">Citrus clementina</name>
    <name type="common">Clementine</name>
    <name type="synonym">Citrus deliciosa x Citrus sinensis</name>
    <dbReference type="NCBI Taxonomy" id="85681"/>
    <lineage>
        <taxon>Eukaryota</taxon>
        <taxon>Viridiplantae</taxon>
        <taxon>Streptophyta</taxon>
        <taxon>Embryophyta</taxon>
        <taxon>Tracheophyta</taxon>
        <taxon>Spermatophyta</taxon>
        <taxon>Magnoliopsida</taxon>
        <taxon>eudicotyledons</taxon>
        <taxon>Gunneridae</taxon>
        <taxon>Pentapetalae</taxon>
        <taxon>rosids</taxon>
        <taxon>malvids</taxon>
        <taxon>Sapindales</taxon>
        <taxon>Rutaceae</taxon>
        <taxon>Aurantioideae</taxon>
        <taxon>Citrus</taxon>
    </lineage>
</organism>
<protein>
    <submittedName>
        <fullName evidence="1">Uncharacterized protein</fullName>
    </submittedName>
</protein>
<sequence length="12" mass="1248">MGISVTNSKPQS</sequence>
<proteinExistence type="predicted"/>